<dbReference type="PANTHER" id="PTHR43725">
    <property type="entry name" value="UDP-GLUCOSE 4-EPIMERASE"/>
    <property type="match status" value="1"/>
</dbReference>
<dbReference type="Gene3D" id="3.40.50.720">
    <property type="entry name" value="NAD(P)-binding Rossmann-like Domain"/>
    <property type="match status" value="1"/>
</dbReference>
<gene>
    <name evidence="11" type="primary">galE</name>
    <name evidence="11" type="ORF">ACCI51_10420</name>
</gene>
<evidence type="ECO:0000256" key="5">
    <source>
        <dbReference type="ARBA" id="ARBA00013189"/>
    </source>
</evidence>
<evidence type="ECO:0000256" key="8">
    <source>
        <dbReference type="ARBA" id="ARBA00023235"/>
    </source>
</evidence>
<reference evidence="11 12" key="1">
    <citation type="submission" date="2024-08" db="EMBL/GenBank/DDBJ databases">
        <authorList>
            <person name="Ishaq N."/>
        </authorList>
    </citation>
    <scope>NUCLEOTIDE SEQUENCE [LARGE SCALE GENOMIC DNA]</scope>
    <source>
        <strain evidence="11 12">JCM 30400</strain>
    </source>
</reference>
<dbReference type="NCBIfam" id="TIGR01179">
    <property type="entry name" value="galE"/>
    <property type="match status" value="1"/>
</dbReference>
<name>A0ABV4NN39_9GAMM</name>
<keyword evidence="9" id="KW-0119">Carbohydrate metabolism</keyword>
<evidence type="ECO:0000313" key="11">
    <source>
        <dbReference type="EMBL" id="MFA0790959.1"/>
    </source>
</evidence>
<dbReference type="Proteomes" id="UP001569414">
    <property type="component" value="Unassembled WGS sequence"/>
</dbReference>
<evidence type="ECO:0000256" key="6">
    <source>
        <dbReference type="ARBA" id="ARBA00018569"/>
    </source>
</evidence>
<evidence type="ECO:0000256" key="4">
    <source>
        <dbReference type="ARBA" id="ARBA00007637"/>
    </source>
</evidence>
<sequence length="342" mass="37517">MAILVTGGAGYIGSHTCLELLSTGFQPVVVDNLSNSSEESLRRVESISGKKIPFYNLDISNRQGLRRVFTDHKIEAVIHFAGLKAVGESVAQPLRYYQNNVAGTLILLEVMKEFDVFEVIFSSSATVYGDPETVPIREDFPTGATNPYGASKLMAEDILRDICGAPENPWKVSLLRYFNPIGAHESGWIGEDPLGIPNNLLPYVAQVAVGRRPFLQIFGDDYATVDGTGVRDYIHVVDLARGHLAALELLRKPSTPAGCYTHNLGTGRGSSVLEVVSAFEVASGRSVPYKITARRSGDIAECYADPALAERELGWRAEYSLKRMVEDTWRWQSNNPNGYSAD</sequence>
<comment type="caution">
    <text evidence="11">The sequence shown here is derived from an EMBL/GenBank/DDBJ whole genome shotgun (WGS) entry which is preliminary data.</text>
</comment>
<dbReference type="Pfam" id="PF16363">
    <property type="entry name" value="GDP_Man_Dehyd"/>
    <property type="match status" value="1"/>
</dbReference>
<dbReference type="RefSeq" id="WP_371843514.1">
    <property type="nucleotide sequence ID" value="NZ_JBGMEL010000009.1"/>
</dbReference>
<comment type="subunit">
    <text evidence="9">Homodimer.</text>
</comment>
<proteinExistence type="inferred from homology"/>
<evidence type="ECO:0000256" key="2">
    <source>
        <dbReference type="ARBA" id="ARBA00001911"/>
    </source>
</evidence>
<keyword evidence="7 9" id="KW-0520">NAD</keyword>
<dbReference type="InterPro" id="IPR036291">
    <property type="entry name" value="NAD(P)-bd_dom_sf"/>
</dbReference>
<dbReference type="InterPro" id="IPR016040">
    <property type="entry name" value="NAD(P)-bd_dom"/>
</dbReference>
<organism evidence="11 12">
    <name type="scientific">Microbulbifer echini</name>
    <dbReference type="NCBI Taxonomy" id="1529067"/>
    <lineage>
        <taxon>Bacteria</taxon>
        <taxon>Pseudomonadati</taxon>
        <taxon>Pseudomonadota</taxon>
        <taxon>Gammaproteobacteria</taxon>
        <taxon>Cellvibrionales</taxon>
        <taxon>Microbulbiferaceae</taxon>
        <taxon>Microbulbifer</taxon>
    </lineage>
</organism>
<dbReference type="CDD" id="cd05247">
    <property type="entry name" value="UDP_G4E_1_SDR_e"/>
    <property type="match status" value="1"/>
</dbReference>
<comment type="cofactor">
    <cofactor evidence="2 9">
        <name>NAD(+)</name>
        <dbReference type="ChEBI" id="CHEBI:57540"/>
    </cofactor>
</comment>
<dbReference type="NCBIfam" id="NF007956">
    <property type="entry name" value="PRK10675.1"/>
    <property type="match status" value="1"/>
</dbReference>
<evidence type="ECO:0000256" key="1">
    <source>
        <dbReference type="ARBA" id="ARBA00000083"/>
    </source>
</evidence>
<keyword evidence="8 9" id="KW-0413">Isomerase</keyword>
<evidence type="ECO:0000256" key="9">
    <source>
        <dbReference type="RuleBase" id="RU366046"/>
    </source>
</evidence>
<dbReference type="EMBL" id="JBGMEL010000009">
    <property type="protein sequence ID" value="MFA0790959.1"/>
    <property type="molecule type" value="Genomic_DNA"/>
</dbReference>
<comment type="catalytic activity">
    <reaction evidence="1 9">
        <text>UDP-alpha-D-glucose = UDP-alpha-D-galactose</text>
        <dbReference type="Rhea" id="RHEA:22168"/>
        <dbReference type="ChEBI" id="CHEBI:58885"/>
        <dbReference type="ChEBI" id="CHEBI:66914"/>
        <dbReference type="EC" id="5.1.3.2"/>
    </reaction>
</comment>
<dbReference type="GO" id="GO:0003978">
    <property type="term" value="F:UDP-glucose 4-epimerase activity"/>
    <property type="evidence" value="ECO:0007669"/>
    <property type="project" value="UniProtKB-EC"/>
</dbReference>
<comment type="similarity">
    <text evidence="4 9">Belongs to the NAD(P)-dependent epimerase/dehydratase family.</text>
</comment>
<dbReference type="PANTHER" id="PTHR43725:SF47">
    <property type="entry name" value="UDP-GLUCOSE 4-EPIMERASE"/>
    <property type="match status" value="1"/>
</dbReference>
<keyword evidence="12" id="KW-1185">Reference proteome</keyword>
<evidence type="ECO:0000259" key="10">
    <source>
        <dbReference type="Pfam" id="PF16363"/>
    </source>
</evidence>
<protein>
    <recommendedName>
        <fullName evidence="6 9">UDP-glucose 4-epimerase</fullName>
        <ecNumber evidence="5 9">5.1.3.2</ecNumber>
    </recommendedName>
</protein>
<dbReference type="SUPFAM" id="SSF51735">
    <property type="entry name" value="NAD(P)-binding Rossmann-fold domains"/>
    <property type="match status" value="1"/>
</dbReference>
<evidence type="ECO:0000256" key="3">
    <source>
        <dbReference type="ARBA" id="ARBA00004947"/>
    </source>
</evidence>
<dbReference type="EC" id="5.1.3.2" evidence="5 9"/>
<evidence type="ECO:0000313" key="12">
    <source>
        <dbReference type="Proteomes" id="UP001569414"/>
    </source>
</evidence>
<evidence type="ECO:0000256" key="7">
    <source>
        <dbReference type="ARBA" id="ARBA00023027"/>
    </source>
</evidence>
<dbReference type="InterPro" id="IPR005886">
    <property type="entry name" value="UDP_G4E"/>
</dbReference>
<comment type="pathway">
    <text evidence="3 9">Carbohydrate metabolism; galactose metabolism.</text>
</comment>
<dbReference type="Gene3D" id="3.90.25.10">
    <property type="entry name" value="UDP-galactose 4-epimerase, domain 1"/>
    <property type="match status" value="1"/>
</dbReference>
<accession>A0ABV4NN39</accession>
<feature type="domain" description="NAD(P)-binding" evidence="10">
    <location>
        <begin position="4"/>
        <end position="328"/>
    </location>
</feature>